<evidence type="ECO:0000259" key="1">
    <source>
        <dbReference type="Pfam" id="PF00483"/>
    </source>
</evidence>
<gene>
    <name evidence="2" type="ORF">Sv326_1277</name>
</gene>
<feature type="domain" description="Nucleotidyl transferase" evidence="1">
    <location>
        <begin position="2"/>
        <end position="232"/>
    </location>
</feature>
<dbReference type="GO" id="GO:0008879">
    <property type="term" value="F:glucose-1-phosphate thymidylyltransferase activity"/>
    <property type="evidence" value="ECO:0007669"/>
    <property type="project" value="UniProtKB-EC"/>
</dbReference>
<accession>A0A7D5XIF3</accession>
<dbReference type="EMBL" id="CP058998">
    <property type="protein sequence ID" value="QLJ53452.1"/>
    <property type="molecule type" value="Genomic_DNA"/>
</dbReference>
<dbReference type="InterPro" id="IPR029044">
    <property type="entry name" value="Nucleotide-diphossugar_trans"/>
</dbReference>
<keyword evidence="2" id="KW-0548">Nucleotidyltransferase</keyword>
<proteinExistence type="predicted"/>
<dbReference type="KEGG" id="flt:Sv326_1277"/>
<dbReference type="SUPFAM" id="SSF53448">
    <property type="entry name" value="Nucleotide-diphospho-sugar transferases"/>
    <property type="match status" value="1"/>
</dbReference>
<dbReference type="InterPro" id="IPR005835">
    <property type="entry name" value="NTP_transferase_dom"/>
</dbReference>
<dbReference type="EC" id="2.7.7.24" evidence="2"/>
<sequence length="248" mass="27822">MKAIILAAGRGFRLRPLTYGIPKPLLPVGGKPVIDFVIDNLLTCKEIDTIYVGVSHMQSMISSYLTHTPRDDVRIETVSTLCWETAGDVRVITVEKEINEPVVVAYGDNVTKMNIDKLVKFHRKMGKMASVALFRVPWKEVSRFGVAKLEKGIITEFIEKPEKGKAPSNLANAGYYVIEPEVISRIPYSKVKMESSLFPKLAAEGELAGLVYELKYWLDIGTIGAYRKANRMMEGILAPPSSRNWRKF</sequence>
<reference evidence="3" key="1">
    <citation type="submission" date="2020-07" db="EMBL/GenBank/DDBJ databases">
        <title>Metabolic diversity and evolutionary history of the archaeal phylum ###Micrarchaeota### uncovered from a freshwater lake metagenome.</title>
        <authorList>
            <person name="Kadnikov V.V."/>
            <person name="Savvichev A.S."/>
            <person name="Mardanov A.V."/>
            <person name="Beletsky A.V."/>
            <person name="Chupakov A.V."/>
            <person name="Kokryatskaya N.M."/>
            <person name="Pimenov N.V."/>
            <person name="Ravin N.V."/>
        </authorList>
    </citation>
    <scope>NUCLEOTIDE SEQUENCE [LARGE SCALE GENOMIC DNA]</scope>
</reference>
<evidence type="ECO:0000313" key="2">
    <source>
        <dbReference type="EMBL" id="QLJ53452.1"/>
    </source>
</evidence>
<keyword evidence="2" id="KW-0808">Transferase</keyword>
<dbReference type="CDD" id="cd04181">
    <property type="entry name" value="NTP_transferase"/>
    <property type="match status" value="1"/>
</dbReference>
<dbReference type="Gene3D" id="3.90.550.10">
    <property type="entry name" value="Spore Coat Polysaccharide Biosynthesis Protein SpsA, Chain A"/>
    <property type="match status" value="1"/>
</dbReference>
<dbReference type="AlphaFoldDB" id="A0A7D5XIF3"/>
<name>A0A7D5XIF3_FERL1</name>
<dbReference type="Proteomes" id="UP000510821">
    <property type="component" value="Chromosome"/>
</dbReference>
<organism evidence="2 3">
    <name type="scientific">Fermentimicrarchaeum limneticum</name>
    <dbReference type="NCBI Taxonomy" id="2795018"/>
    <lineage>
        <taxon>Archaea</taxon>
        <taxon>Candidatus Micrarchaeota</taxon>
        <taxon>Candidatus Fermentimicrarchaeales</taxon>
        <taxon>Candidatus Fermentimicrarchaeaceae</taxon>
        <taxon>Candidatus Fermentimicrarchaeum</taxon>
    </lineage>
</organism>
<protein>
    <submittedName>
        <fullName evidence="2">Glucose-1-phosphate thymidylyltransferase</fullName>
        <ecNumber evidence="2">2.7.7.24</ecNumber>
    </submittedName>
</protein>
<dbReference type="Pfam" id="PF00483">
    <property type="entry name" value="NTP_transferase"/>
    <property type="match status" value="1"/>
</dbReference>
<dbReference type="InterPro" id="IPR050486">
    <property type="entry name" value="Mannose-1P_guanyltransferase"/>
</dbReference>
<dbReference type="PANTHER" id="PTHR22572">
    <property type="entry name" value="SUGAR-1-PHOSPHATE GUANYL TRANSFERASE"/>
    <property type="match status" value="1"/>
</dbReference>
<evidence type="ECO:0000313" key="3">
    <source>
        <dbReference type="Proteomes" id="UP000510821"/>
    </source>
</evidence>